<feature type="repeat" description="WD" evidence="8">
    <location>
        <begin position="77"/>
        <end position="111"/>
    </location>
</feature>
<name>A0A3B3VDS3_9TELE</name>
<keyword evidence="3" id="KW-0963">Cytoplasm</keyword>
<reference evidence="11" key="1">
    <citation type="submission" date="2025-08" db="UniProtKB">
        <authorList>
            <consortium name="Ensembl"/>
        </authorList>
    </citation>
    <scope>IDENTIFICATION</scope>
</reference>
<evidence type="ECO:0000313" key="12">
    <source>
        <dbReference type="Proteomes" id="UP000261500"/>
    </source>
</evidence>
<dbReference type="Ensembl" id="ENSPLAT00000006778.1">
    <property type="protein sequence ID" value="ENSPLAP00000023112.1"/>
    <property type="gene ID" value="ENSPLAG00000008207.1"/>
</dbReference>
<keyword evidence="5 9" id="KW-0677">Repeat</keyword>
<dbReference type="PANTHER" id="PTHR10856:SF20">
    <property type="entry name" value="CORONIN-7"/>
    <property type="match status" value="1"/>
</dbReference>
<dbReference type="GO" id="GO:0005737">
    <property type="term" value="C:cytoplasm"/>
    <property type="evidence" value="ECO:0007669"/>
    <property type="project" value="UniProtKB-SubCell"/>
</dbReference>
<dbReference type="InterPro" id="IPR015943">
    <property type="entry name" value="WD40/YVTN_repeat-like_dom_sf"/>
</dbReference>
<evidence type="ECO:0000313" key="11">
    <source>
        <dbReference type="Ensembl" id="ENSPLAP00000023112.1"/>
    </source>
</evidence>
<dbReference type="PROSITE" id="PS50082">
    <property type="entry name" value="WD_REPEATS_2"/>
    <property type="match status" value="1"/>
</dbReference>
<protein>
    <recommendedName>
        <fullName evidence="9">Coronin</fullName>
    </recommendedName>
</protein>
<dbReference type="InterPro" id="IPR036322">
    <property type="entry name" value="WD40_repeat_dom_sf"/>
</dbReference>
<evidence type="ECO:0000256" key="2">
    <source>
        <dbReference type="ARBA" id="ARBA00009482"/>
    </source>
</evidence>
<dbReference type="Pfam" id="PF08953">
    <property type="entry name" value="DUF1899"/>
    <property type="match status" value="1"/>
</dbReference>
<dbReference type="STRING" id="48699.ENSPLAP00000023112"/>
<dbReference type="GeneTree" id="ENSGT00940000159328"/>
<dbReference type="Proteomes" id="UP000261500">
    <property type="component" value="Unplaced"/>
</dbReference>
<keyword evidence="6" id="KW-0009">Actin-binding</keyword>
<evidence type="ECO:0000256" key="7">
    <source>
        <dbReference type="ARBA" id="ARBA00024838"/>
    </source>
</evidence>
<dbReference type="PROSITE" id="PS50294">
    <property type="entry name" value="WD_REPEATS_REGION"/>
    <property type="match status" value="1"/>
</dbReference>
<sequence>VHNSSRNIFQCSSFPTLTVNTVKGWINNIHAGSVSCQGSHITASSKLVAFNTDQAGGGMVGLTSVSPSDGQWTVTQISCHSDLVTDMDFSPFDECLLATCSGDETVKLWRLCDPEQEQPSSPELTLQPGQGRLELVHFHPTSSGLLAVATTKSPLIWDTSRQDAPLAGNRI</sequence>
<organism evidence="11 12">
    <name type="scientific">Poecilia latipinna</name>
    <name type="common">sailfin molly</name>
    <dbReference type="NCBI Taxonomy" id="48699"/>
    <lineage>
        <taxon>Eukaryota</taxon>
        <taxon>Metazoa</taxon>
        <taxon>Chordata</taxon>
        <taxon>Craniata</taxon>
        <taxon>Vertebrata</taxon>
        <taxon>Euteleostomi</taxon>
        <taxon>Actinopterygii</taxon>
        <taxon>Neopterygii</taxon>
        <taxon>Teleostei</taxon>
        <taxon>Neoteleostei</taxon>
        <taxon>Acanthomorphata</taxon>
        <taxon>Ovalentaria</taxon>
        <taxon>Atherinomorphae</taxon>
        <taxon>Cyprinodontiformes</taxon>
        <taxon>Poeciliidae</taxon>
        <taxon>Poeciliinae</taxon>
        <taxon>Poecilia</taxon>
    </lineage>
</organism>
<dbReference type="Gene3D" id="2.130.10.10">
    <property type="entry name" value="YVTN repeat-like/Quinoprotein amine dehydrogenase"/>
    <property type="match status" value="1"/>
</dbReference>
<evidence type="ECO:0000256" key="1">
    <source>
        <dbReference type="ARBA" id="ARBA00004496"/>
    </source>
</evidence>
<keyword evidence="12" id="KW-1185">Reference proteome</keyword>
<dbReference type="SUPFAM" id="SSF50978">
    <property type="entry name" value="WD40 repeat-like"/>
    <property type="match status" value="1"/>
</dbReference>
<dbReference type="InterPro" id="IPR015048">
    <property type="entry name" value="DUF1899"/>
</dbReference>
<evidence type="ECO:0000256" key="3">
    <source>
        <dbReference type="ARBA" id="ARBA00022490"/>
    </source>
</evidence>
<dbReference type="InterPro" id="IPR001680">
    <property type="entry name" value="WD40_rpt"/>
</dbReference>
<dbReference type="SMART" id="SM00320">
    <property type="entry name" value="WD40"/>
    <property type="match status" value="2"/>
</dbReference>
<evidence type="ECO:0000256" key="8">
    <source>
        <dbReference type="PROSITE-ProRule" id="PRU00221"/>
    </source>
</evidence>
<accession>A0A3B3VDS3</accession>
<evidence type="ECO:0000256" key="5">
    <source>
        <dbReference type="ARBA" id="ARBA00022737"/>
    </source>
</evidence>
<dbReference type="PANTHER" id="PTHR10856">
    <property type="entry name" value="CORONIN"/>
    <property type="match status" value="1"/>
</dbReference>
<evidence type="ECO:0000256" key="9">
    <source>
        <dbReference type="RuleBase" id="RU280818"/>
    </source>
</evidence>
<comment type="function">
    <text evidence="7">F-actin regulator involved in anterograde Golgi to endosome transport: upon ubiquitination via 'Lys-33'-linked ubiquitin chains by the BCR(KLHL20) E3 ubiquitin ligase complex, interacts with EPS15 and localizes to the trans-Golgi network, where it promotes actin polymerization, thereby facilitating post-Golgi trafficking. May play a role in the maintenance of the Golgi apparatus morphology.</text>
</comment>
<reference evidence="11" key="2">
    <citation type="submission" date="2025-09" db="UniProtKB">
        <authorList>
            <consortium name="Ensembl"/>
        </authorList>
    </citation>
    <scope>IDENTIFICATION</scope>
</reference>
<feature type="domain" description="DUF1899" evidence="10">
    <location>
        <begin position="7"/>
        <end position="70"/>
    </location>
</feature>
<keyword evidence="4 8" id="KW-0853">WD repeat</keyword>
<comment type="similarity">
    <text evidence="2 9">Belongs to the WD repeat coronin family.</text>
</comment>
<evidence type="ECO:0000256" key="4">
    <source>
        <dbReference type="ARBA" id="ARBA00022574"/>
    </source>
</evidence>
<dbReference type="SMART" id="SM01166">
    <property type="entry name" value="DUF1899"/>
    <property type="match status" value="1"/>
</dbReference>
<proteinExistence type="inferred from homology"/>
<comment type="subcellular location">
    <subcellularLocation>
        <location evidence="1">Cytoplasm</location>
    </subcellularLocation>
</comment>
<dbReference type="Pfam" id="PF00400">
    <property type="entry name" value="WD40"/>
    <property type="match status" value="1"/>
</dbReference>
<dbReference type="GO" id="GO:0003779">
    <property type="term" value="F:actin binding"/>
    <property type="evidence" value="ECO:0007669"/>
    <property type="project" value="UniProtKB-KW"/>
</dbReference>
<evidence type="ECO:0000256" key="6">
    <source>
        <dbReference type="ARBA" id="ARBA00023203"/>
    </source>
</evidence>
<dbReference type="AlphaFoldDB" id="A0A3B3VDS3"/>
<dbReference type="InterPro" id="IPR015505">
    <property type="entry name" value="Coronin"/>
</dbReference>
<evidence type="ECO:0000259" key="10">
    <source>
        <dbReference type="SMART" id="SM01166"/>
    </source>
</evidence>